<comment type="caution">
    <text evidence="2">The sequence shown here is derived from an EMBL/GenBank/DDBJ whole genome shotgun (WGS) entry which is preliminary data.</text>
</comment>
<protein>
    <submittedName>
        <fullName evidence="2">Uncharacterized protein</fullName>
    </submittedName>
</protein>
<evidence type="ECO:0000313" key="3">
    <source>
        <dbReference type="Proteomes" id="UP001215598"/>
    </source>
</evidence>
<keyword evidence="3" id="KW-1185">Reference proteome</keyword>
<dbReference type="AlphaFoldDB" id="A0AAD7HX61"/>
<accession>A0AAD7HX61</accession>
<evidence type="ECO:0000256" key="1">
    <source>
        <dbReference type="SAM" id="MobiDB-lite"/>
    </source>
</evidence>
<name>A0AAD7HX61_9AGAR</name>
<reference evidence="2" key="1">
    <citation type="submission" date="2023-03" db="EMBL/GenBank/DDBJ databases">
        <title>Massive genome expansion in bonnet fungi (Mycena s.s.) driven by repeated elements and novel gene families across ecological guilds.</title>
        <authorList>
            <consortium name="Lawrence Berkeley National Laboratory"/>
            <person name="Harder C.B."/>
            <person name="Miyauchi S."/>
            <person name="Viragh M."/>
            <person name="Kuo A."/>
            <person name="Thoen E."/>
            <person name="Andreopoulos B."/>
            <person name="Lu D."/>
            <person name="Skrede I."/>
            <person name="Drula E."/>
            <person name="Henrissat B."/>
            <person name="Morin E."/>
            <person name="Kohler A."/>
            <person name="Barry K."/>
            <person name="LaButti K."/>
            <person name="Morin E."/>
            <person name="Salamov A."/>
            <person name="Lipzen A."/>
            <person name="Mereny Z."/>
            <person name="Hegedus B."/>
            <person name="Baldrian P."/>
            <person name="Stursova M."/>
            <person name="Weitz H."/>
            <person name="Taylor A."/>
            <person name="Grigoriev I.V."/>
            <person name="Nagy L.G."/>
            <person name="Martin F."/>
            <person name="Kauserud H."/>
        </authorList>
    </citation>
    <scope>NUCLEOTIDE SEQUENCE</scope>
    <source>
        <strain evidence="2">CBHHK182m</strain>
    </source>
</reference>
<feature type="region of interest" description="Disordered" evidence="1">
    <location>
        <begin position="42"/>
        <end position="76"/>
    </location>
</feature>
<gene>
    <name evidence="2" type="ORF">B0H16DRAFT_1776022</name>
</gene>
<dbReference type="Proteomes" id="UP001215598">
    <property type="component" value="Unassembled WGS sequence"/>
</dbReference>
<organism evidence="2 3">
    <name type="scientific">Mycena metata</name>
    <dbReference type="NCBI Taxonomy" id="1033252"/>
    <lineage>
        <taxon>Eukaryota</taxon>
        <taxon>Fungi</taxon>
        <taxon>Dikarya</taxon>
        <taxon>Basidiomycota</taxon>
        <taxon>Agaricomycotina</taxon>
        <taxon>Agaricomycetes</taxon>
        <taxon>Agaricomycetidae</taxon>
        <taxon>Agaricales</taxon>
        <taxon>Marasmiineae</taxon>
        <taxon>Mycenaceae</taxon>
        <taxon>Mycena</taxon>
    </lineage>
</organism>
<dbReference type="EMBL" id="JARKIB010000166">
    <property type="protein sequence ID" value="KAJ7729305.1"/>
    <property type="molecule type" value="Genomic_DNA"/>
</dbReference>
<feature type="compositionally biased region" description="Gly residues" evidence="1">
    <location>
        <begin position="45"/>
        <end position="76"/>
    </location>
</feature>
<evidence type="ECO:0000313" key="2">
    <source>
        <dbReference type="EMBL" id="KAJ7729305.1"/>
    </source>
</evidence>
<proteinExistence type="predicted"/>
<sequence length="107" mass="10811">MPFPPPPPPLLLLPLPVPASPLEVPLLPGRAATPGRWRWSRFGVAGEGGGRTGGRRGAGGGGGCRGGAGRAGGGAGAGHGVVRLVSSLLVLCRRRFGLNTRTRTMRG</sequence>